<dbReference type="KEGG" id="taz:TREAZ_3443"/>
<reference evidence="1 2" key="2">
    <citation type="journal article" date="2011" name="ISME J.">
        <title>RNA-seq reveals cooperative metabolic interactions between two termite-gut spirochete species in co-culture.</title>
        <authorList>
            <person name="Rosenthal A.Z."/>
            <person name="Matson E.G."/>
            <person name="Eldar A."/>
            <person name="Leadbetter J.R."/>
        </authorList>
    </citation>
    <scope>NUCLEOTIDE SEQUENCE [LARGE SCALE GENOMIC DNA]</scope>
    <source>
        <strain evidence="2">ATCC BAA-888 / DSM 13862 / ZAS-9</strain>
    </source>
</reference>
<dbReference type="STRING" id="545695.TREAZ_3443"/>
<dbReference type="Proteomes" id="UP000009222">
    <property type="component" value="Chromosome"/>
</dbReference>
<gene>
    <name evidence="1" type="ordered locus">TREAZ_3443</name>
</gene>
<proteinExistence type="predicted"/>
<sequence length="37" mass="4323">MNQYVCNSLLYKELLEIGKFSNEAIKMDWLGMEIANI</sequence>
<evidence type="ECO:0000313" key="2">
    <source>
        <dbReference type="Proteomes" id="UP000009222"/>
    </source>
</evidence>
<dbReference type="InParanoid" id="F5Y7S5"/>
<accession>F5Y7S5</accession>
<organism evidence="1 2">
    <name type="scientific">Leadbettera azotonutricia (strain ATCC BAA-888 / DSM 13862 / ZAS-9)</name>
    <name type="common">Treponema azotonutricium</name>
    <dbReference type="NCBI Taxonomy" id="545695"/>
    <lineage>
        <taxon>Bacteria</taxon>
        <taxon>Pseudomonadati</taxon>
        <taxon>Spirochaetota</taxon>
        <taxon>Spirochaetia</taxon>
        <taxon>Spirochaetales</taxon>
        <taxon>Breznakiellaceae</taxon>
        <taxon>Leadbettera</taxon>
    </lineage>
</organism>
<evidence type="ECO:0000313" key="1">
    <source>
        <dbReference type="EMBL" id="AEF83015.1"/>
    </source>
</evidence>
<dbReference type="EMBL" id="CP001841">
    <property type="protein sequence ID" value="AEF83015.1"/>
    <property type="molecule type" value="Genomic_DNA"/>
</dbReference>
<reference evidence="2" key="1">
    <citation type="submission" date="2009-12" db="EMBL/GenBank/DDBJ databases">
        <title>Complete sequence of Treponema azotonutricium strain ZAS-9.</title>
        <authorList>
            <person name="Tetu S.G."/>
            <person name="Matson E."/>
            <person name="Ren Q."/>
            <person name="Seshadri R."/>
            <person name="Elbourne L."/>
            <person name="Hassan K.A."/>
            <person name="Durkin A."/>
            <person name="Radune D."/>
            <person name="Mohamoud Y."/>
            <person name="Shay R."/>
            <person name="Jin S."/>
            <person name="Zhang X."/>
            <person name="Lucey K."/>
            <person name="Ballor N.R."/>
            <person name="Ottesen E."/>
            <person name="Rosenthal R."/>
            <person name="Allen A."/>
            <person name="Leadbetter J.R."/>
            <person name="Paulsen I.T."/>
        </authorList>
    </citation>
    <scope>NUCLEOTIDE SEQUENCE [LARGE SCALE GENOMIC DNA]</scope>
    <source>
        <strain evidence="2">ATCC BAA-888 / DSM 13862 / ZAS-9</strain>
    </source>
</reference>
<dbReference type="AlphaFoldDB" id="F5Y7S5"/>
<keyword evidence="2" id="KW-1185">Reference proteome</keyword>
<dbReference type="HOGENOM" id="CLU_3349876_0_0_12"/>
<name>F5Y7S5_LEAAZ</name>
<protein>
    <submittedName>
        <fullName evidence="1">Uncharacterized protein</fullName>
    </submittedName>
</protein>